<dbReference type="Proteomes" id="UP000094463">
    <property type="component" value="Chromosome"/>
</dbReference>
<evidence type="ECO:0000256" key="3">
    <source>
        <dbReference type="ARBA" id="ARBA00022729"/>
    </source>
</evidence>
<keyword evidence="2" id="KW-0813">Transport</keyword>
<dbReference type="PIRSF" id="PIRSF006470">
    <property type="entry name" value="DctB"/>
    <property type="match status" value="1"/>
</dbReference>
<dbReference type="KEGG" id="bbev:BBEV_0653"/>
<dbReference type="RefSeq" id="WP_069364165.1">
    <property type="nucleotide sequence ID" value="NZ_CP012502.1"/>
</dbReference>
<keyword evidence="3 4" id="KW-0732">Signal</keyword>
<dbReference type="PROSITE" id="PS51257">
    <property type="entry name" value="PROKAR_LIPOPROTEIN"/>
    <property type="match status" value="1"/>
</dbReference>
<accession>A0A1D7QSQ5</accession>
<name>A0A1D7QSQ5_9BACI</name>
<dbReference type="Gene3D" id="3.40.190.170">
    <property type="entry name" value="Bacterial extracellular solute-binding protein, family 7"/>
    <property type="match status" value="1"/>
</dbReference>
<dbReference type="InterPro" id="IPR004682">
    <property type="entry name" value="TRAP_DctP"/>
</dbReference>
<protein>
    <submittedName>
        <fullName evidence="5">TRAP-type C4-dicarboxylate transport system, periplasmic component</fullName>
    </submittedName>
</protein>
<gene>
    <name evidence="5" type="primary">dctP</name>
    <name evidence="5" type="ORF">BBEV_0653</name>
</gene>
<dbReference type="InterPro" id="IPR038404">
    <property type="entry name" value="TRAP_DctP_sf"/>
</dbReference>
<evidence type="ECO:0000256" key="1">
    <source>
        <dbReference type="ARBA" id="ARBA00009023"/>
    </source>
</evidence>
<dbReference type="PANTHER" id="PTHR33376">
    <property type="match status" value="1"/>
</dbReference>
<evidence type="ECO:0000256" key="2">
    <source>
        <dbReference type="ARBA" id="ARBA00022448"/>
    </source>
</evidence>
<dbReference type="PANTHER" id="PTHR33376:SF7">
    <property type="entry name" value="C4-DICARBOXYLATE-BINDING PROTEIN DCTB"/>
    <property type="match status" value="1"/>
</dbReference>
<dbReference type="NCBIfam" id="NF037995">
    <property type="entry name" value="TRAP_S1"/>
    <property type="match status" value="1"/>
</dbReference>
<dbReference type="STRING" id="632773.BBEV_0653"/>
<dbReference type="EMBL" id="CP012502">
    <property type="protein sequence ID" value="AOM82044.1"/>
    <property type="molecule type" value="Genomic_DNA"/>
</dbReference>
<dbReference type="GO" id="GO:0055085">
    <property type="term" value="P:transmembrane transport"/>
    <property type="evidence" value="ECO:0007669"/>
    <property type="project" value="InterPro"/>
</dbReference>
<dbReference type="Pfam" id="PF03480">
    <property type="entry name" value="DctP"/>
    <property type="match status" value="1"/>
</dbReference>
<reference evidence="5 6" key="1">
    <citation type="submission" date="2015-08" db="EMBL/GenBank/DDBJ databases">
        <title>The complete genome sequence of Bacillus beveridgei MLTeJB.</title>
        <authorList>
            <person name="Hanson T.E."/>
            <person name="Mesa C."/>
            <person name="Basesman S.M."/>
            <person name="Oremland R.S."/>
        </authorList>
    </citation>
    <scope>NUCLEOTIDE SEQUENCE [LARGE SCALE GENOMIC DNA]</scope>
    <source>
        <strain evidence="5 6">MLTeJB</strain>
    </source>
</reference>
<sequence>MLKKAGLLTAALSMSVAMAACGNDNNGNDGENLDADDVSGDDVDAVEWRMVTEETEGQVQMVYAEEFADTLYDLSDGQIELDVYGFGELGSEVDQVEQLSTNIIEFAVISPGFTGTLVPEGNLFALQFLFPDDLRQAQDILNESEAINTTLREKYEEHSITPLAFWTEGAMQWTGSSPLQTPEDFDGFQMRTQESPLILRSYEAYDANPTAMSWGELYTGLQQGQVEGQENPLFFIEDANFNEVQDYLTISNHNMYVTMTTVNTEFYNGLDDATRAIVDEAVEQMRDRAFEIQEEQNEGALERIEEATDTPTEVYELTEEEREMFRELAAPVRDFYRENEGDDAAEILDTLMEEMDEMME</sequence>
<dbReference type="OrthoDB" id="9776801at2"/>
<feature type="signal peptide" evidence="4">
    <location>
        <begin position="1"/>
        <end position="19"/>
    </location>
</feature>
<dbReference type="PATRIC" id="fig|632773.3.peg.701"/>
<proteinExistence type="inferred from homology"/>
<dbReference type="InterPro" id="IPR018389">
    <property type="entry name" value="DctP_fam"/>
</dbReference>
<feature type="chain" id="PRO_5009099085" evidence="4">
    <location>
        <begin position="20"/>
        <end position="360"/>
    </location>
</feature>
<keyword evidence="6" id="KW-1185">Reference proteome</keyword>
<dbReference type="GO" id="GO:0030288">
    <property type="term" value="C:outer membrane-bounded periplasmic space"/>
    <property type="evidence" value="ECO:0007669"/>
    <property type="project" value="InterPro"/>
</dbReference>
<dbReference type="AlphaFoldDB" id="A0A1D7QSQ5"/>
<evidence type="ECO:0000313" key="6">
    <source>
        <dbReference type="Proteomes" id="UP000094463"/>
    </source>
</evidence>
<organism evidence="5 6">
    <name type="scientific">Salisediminibacterium beveridgei</name>
    <dbReference type="NCBI Taxonomy" id="632773"/>
    <lineage>
        <taxon>Bacteria</taxon>
        <taxon>Bacillati</taxon>
        <taxon>Bacillota</taxon>
        <taxon>Bacilli</taxon>
        <taxon>Bacillales</taxon>
        <taxon>Bacillaceae</taxon>
        <taxon>Salisediminibacterium</taxon>
    </lineage>
</organism>
<evidence type="ECO:0000313" key="5">
    <source>
        <dbReference type="EMBL" id="AOM82044.1"/>
    </source>
</evidence>
<comment type="similarity">
    <text evidence="1">Belongs to the bacterial solute-binding protein 7 family.</text>
</comment>
<evidence type="ECO:0000256" key="4">
    <source>
        <dbReference type="SAM" id="SignalP"/>
    </source>
</evidence>